<organism evidence="1 2">
    <name type="scientific">Hymenolepis diminuta</name>
    <name type="common">Rat tapeworm</name>
    <dbReference type="NCBI Taxonomy" id="6216"/>
    <lineage>
        <taxon>Eukaryota</taxon>
        <taxon>Metazoa</taxon>
        <taxon>Spiralia</taxon>
        <taxon>Lophotrochozoa</taxon>
        <taxon>Platyhelminthes</taxon>
        <taxon>Cestoda</taxon>
        <taxon>Eucestoda</taxon>
        <taxon>Cyclophyllidea</taxon>
        <taxon>Hymenolepididae</taxon>
        <taxon>Hymenolepis</taxon>
    </lineage>
</organism>
<proteinExistence type="predicted"/>
<dbReference type="AlphaFoldDB" id="A0A564Y7P8"/>
<dbReference type="EMBL" id="CABIJS010000110">
    <property type="protein sequence ID" value="VUZ42969.1"/>
    <property type="molecule type" value="Genomic_DNA"/>
</dbReference>
<accession>A0A564Y7P8</accession>
<reference evidence="1 2" key="1">
    <citation type="submission" date="2019-07" db="EMBL/GenBank/DDBJ databases">
        <authorList>
            <person name="Jastrzebski P J."/>
            <person name="Paukszto L."/>
            <person name="Jastrzebski P J."/>
        </authorList>
    </citation>
    <scope>NUCLEOTIDE SEQUENCE [LARGE SCALE GENOMIC DNA]</scope>
    <source>
        <strain evidence="1 2">WMS-il1</strain>
    </source>
</reference>
<sequence>MLWRGLTQVTHIKLPLFFQTTRTGQCGLLHVLFISSPPQHAFLSLPLSLSLCY</sequence>
<name>A0A564Y7P8_HYMDI</name>
<evidence type="ECO:0000313" key="1">
    <source>
        <dbReference type="EMBL" id="VUZ42969.1"/>
    </source>
</evidence>
<protein>
    <submittedName>
        <fullName evidence="1">Uncharacterized protein</fullName>
    </submittedName>
</protein>
<gene>
    <name evidence="1" type="ORF">WMSIL1_LOCUS3383</name>
</gene>
<keyword evidence="2" id="KW-1185">Reference proteome</keyword>
<dbReference type="Proteomes" id="UP000321570">
    <property type="component" value="Unassembled WGS sequence"/>
</dbReference>
<evidence type="ECO:0000313" key="2">
    <source>
        <dbReference type="Proteomes" id="UP000321570"/>
    </source>
</evidence>